<feature type="chain" id="PRO_5003123838" evidence="2">
    <location>
        <begin position="28"/>
        <end position="1281"/>
    </location>
</feature>
<feature type="region of interest" description="Disordered" evidence="1">
    <location>
        <begin position="1244"/>
        <end position="1266"/>
    </location>
</feature>
<name>D8TST9_VOLCA</name>
<accession>D8TST9</accession>
<dbReference type="RefSeq" id="XP_002949414.1">
    <property type="nucleotide sequence ID" value="XM_002949368.1"/>
</dbReference>
<dbReference type="STRING" id="3068.D8TST9"/>
<dbReference type="InterPro" id="IPR050697">
    <property type="entry name" value="Adenylyl/Guanylyl_Cyclase_3/4"/>
</dbReference>
<keyword evidence="2" id="KW-0732">Signal</keyword>
<keyword evidence="5" id="KW-1185">Reference proteome</keyword>
<dbReference type="PROSITE" id="PS50125">
    <property type="entry name" value="GUANYLATE_CYCLASE_2"/>
    <property type="match status" value="2"/>
</dbReference>
<dbReference type="GO" id="GO:0009190">
    <property type="term" value="P:cyclic nucleotide biosynthetic process"/>
    <property type="evidence" value="ECO:0007669"/>
    <property type="project" value="InterPro"/>
</dbReference>
<feature type="non-terminal residue" evidence="4">
    <location>
        <position position="1281"/>
    </location>
</feature>
<sequence>MFTRGKRELALAFTSLLTVLWSLGARGQQLVINETSFWCADVAAKAFLASCNAASADDVLARVVARKYAACIENNGTQLPRSLPLVQIMVPLNLYTTYHQLADNFTAATAQQLAVVPVDVDQLQQEALFEYSNNLSRTHHAWIMYLDSYYPLEQLSAISDLTNLTAASTAAQAVWKDLPAGFQHLSLSYGDVPPGPDQAPKMLSLPLDASTPLMYYLPHVLARNNLSVPRTWSEVLYVARKINGTDINDDGLPEYAVCFKPDPDCSYASALGMVLAPYLQYKGTAQGAFLHPSDLTPLFGSPGALAALEGEDCLDSASARAFLEGECALAFGWGDLFKSSELFLDSNSVKSRYAISVLPGSEVVYDRDAMVRKDCTAKLCPYGLNDQPEQIVHQEDNSIVYVNRAPYLPYTGLVGVVSADIDPAQQQTAFDFLVFLAEHNRELALSRSSFVLPYRTSLLNSSDTSLLDAFVAAGFDSNATLAYMNATLATLYHSNLVPGPIIPRAEALRALFGLAAANLSYAQPNPELVSEQLQTAVQEQVVDYDSSTGWRMQLRSAYWNFIDYLPEVPRGDPDGDGGREMDIPAVSLAVPVASALVVLVASTLYEFKKHRQHRSLFGKVVAPGPFEDTTLLVTDIQDSTALWEMLPSNVMDRAIKEHHTCLRKLLLKHSGYESATGIDTDKRASLIADGADAAGSLMALPRTNSGLSNKSTSEDTSSPQASNALSAPGSESNTFITACQASWKEANATTPNNVLIFRGLRVRMGMHTGITNEADVAYNKAAARMQYSGEILQYAKAVSDAAAGGMILLSEATYRRLPMERLWDKAMVMHVGEYKLKDDLPVLSLYQVTGRRLMGRLGYLSGMRFKEQLSKGVYSAPLGAVAMAYVGIVGTSELLAWNESVTREAMAQLHSCVSELSHKWGGYLVQATGEQVHVVFAGAADALSWALAVHQALMELPWPEPLLEHLLGEELIVGDVVVFRGLRVKTGVDVGHAVGEVDALTGRICYRGKVVARAARIMQNASPNQVLASGEAWAAAMASSPGLLQVRGIVGGRIGPFKLRGVADRIDIIQVRLQRADVAGADGWAQDLQQGGGAGGGGGAAAMAPAEAAEVQDDSAAAGGGGVGNAAAAAPLRSGTASNLRVHDGAVAAAGTEDASVSGKRAFGFLSRGSRGDAAQALTATASAHSARQLELPPGGAGDGGAAPAAAPGLPLPASGGSPRLFGSLKLFGSTRAQSFTGGLLHRMANSSKSRGGGGGGTSRGSRASGFVDTSAVSISAAAAT</sequence>
<evidence type="ECO:0000256" key="2">
    <source>
        <dbReference type="SAM" id="SignalP"/>
    </source>
</evidence>
<feature type="domain" description="Guanylate cyclase" evidence="3">
    <location>
        <begin position="630"/>
        <end position="799"/>
    </location>
</feature>
<feature type="signal peptide" evidence="2">
    <location>
        <begin position="1"/>
        <end position="27"/>
    </location>
</feature>
<dbReference type="Proteomes" id="UP000001058">
    <property type="component" value="Unassembled WGS sequence"/>
</dbReference>
<evidence type="ECO:0000313" key="4">
    <source>
        <dbReference type="EMBL" id="EFJ49433.1"/>
    </source>
</evidence>
<dbReference type="PANTHER" id="PTHR43081:SF1">
    <property type="entry name" value="ADENYLATE CYCLASE, TERMINAL-DIFFERENTIATION SPECIFIC"/>
    <property type="match status" value="1"/>
</dbReference>
<dbReference type="GeneID" id="9618584"/>
<dbReference type="eggNOG" id="KOG0618">
    <property type="taxonomic scope" value="Eukaryota"/>
</dbReference>
<dbReference type="CDD" id="cd07302">
    <property type="entry name" value="CHD"/>
    <property type="match status" value="1"/>
</dbReference>
<feature type="domain" description="Guanylate cyclase" evidence="3">
    <location>
        <begin position="882"/>
        <end position="1018"/>
    </location>
</feature>
<dbReference type="Gene3D" id="3.40.190.10">
    <property type="entry name" value="Periplasmic binding protein-like II"/>
    <property type="match status" value="1"/>
</dbReference>
<feature type="region of interest" description="Disordered" evidence="1">
    <location>
        <begin position="1177"/>
        <end position="1212"/>
    </location>
</feature>
<organism evidence="5">
    <name type="scientific">Volvox carteri f. nagariensis</name>
    <dbReference type="NCBI Taxonomy" id="3068"/>
    <lineage>
        <taxon>Eukaryota</taxon>
        <taxon>Viridiplantae</taxon>
        <taxon>Chlorophyta</taxon>
        <taxon>core chlorophytes</taxon>
        <taxon>Chlorophyceae</taxon>
        <taxon>CS clade</taxon>
        <taxon>Chlamydomonadales</taxon>
        <taxon>Volvocaceae</taxon>
        <taxon>Volvox</taxon>
    </lineage>
</organism>
<dbReference type="InParanoid" id="D8TST9"/>
<feature type="compositionally biased region" description="Low complexity" evidence="1">
    <location>
        <begin position="1202"/>
        <end position="1212"/>
    </location>
</feature>
<dbReference type="InterPro" id="IPR001054">
    <property type="entry name" value="A/G_cyclase"/>
</dbReference>
<feature type="region of interest" description="Disordered" evidence="1">
    <location>
        <begin position="702"/>
        <end position="731"/>
    </location>
</feature>
<proteinExistence type="predicted"/>
<reference evidence="4 5" key="1">
    <citation type="journal article" date="2010" name="Science">
        <title>Genomic analysis of organismal complexity in the multicellular green alga Volvox carteri.</title>
        <authorList>
            <person name="Prochnik S.E."/>
            <person name="Umen J."/>
            <person name="Nedelcu A.M."/>
            <person name="Hallmann A."/>
            <person name="Miller S.M."/>
            <person name="Nishii I."/>
            <person name="Ferris P."/>
            <person name="Kuo A."/>
            <person name="Mitros T."/>
            <person name="Fritz-Laylin L.K."/>
            <person name="Hellsten U."/>
            <person name="Chapman J."/>
            <person name="Simakov O."/>
            <person name="Rensing S.A."/>
            <person name="Terry A."/>
            <person name="Pangilinan J."/>
            <person name="Kapitonov V."/>
            <person name="Jurka J."/>
            <person name="Salamov A."/>
            <person name="Shapiro H."/>
            <person name="Schmutz J."/>
            <person name="Grimwood J."/>
            <person name="Lindquist E."/>
            <person name="Lucas S."/>
            <person name="Grigoriev I.V."/>
            <person name="Schmitt R."/>
            <person name="Kirk D."/>
            <person name="Rokhsar D.S."/>
        </authorList>
    </citation>
    <scope>NUCLEOTIDE SEQUENCE [LARGE SCALE GENOMIC DNA]</scope>
    <source>
        <strain evidence="5">f. Nagariensis / Eve</strain>
    </source>
</reference>
<dbReference type="EMBL" id="GL378335">
    <property type="protein sequence ID" value="EFJ49433.1"/>
    <property type="molecule type" value="Genomic_DNA"/>
</dbReference>
<evidence type="ECO:0000313" key="5">
    <source>
        <dbReference type="Proteomes" id="UP000001058"/>
    </source>
</evidence>
<evidence type="ECO:0000256" key="1">
    <source>
        <dbReference type="SAM" id="MobiDB-lite"/>
    </source>
</evidence>
<gene>
    <name evidence="4" type="primary">cyc55</name>
    <name evidence="4" type="ORF">VOLCADRAFT_127247</name>
</gene>
<feature type="compositionally biased region" description="Low complexity" evidence="1">
    <location>
        <begin position="1177"/>
        <end position="1187"/>
    </location>
</feature>
<protein>
    <submittedName>
        <fullName evidence="4">Guanylyl and adenylyl cyclase family member</fullName>
    </submittedName>
</protein>
<dbReference type="PANTHER" id="PTHR43081">
    <property type="entry name" value="ADENYLATE CYCLASE, TERMINAL-DIFFERENTIATION SPECIFIC-RELATED"/>
    <property type="match status" value="1"/>
</dbReference>
<dbReference type="SMART" id="SM00044">
    <property type="entry name" value="CYCc"/>
    <property type="match status" value="1"/>
</dbReference>
<evidence type="ECO:0000259" key="3">
    <source>
        <dbReference type="PROSITE" id="PS50125"/>
    </source>
</evidence>
<dbReference type="InterPro" id="IPR029787">
    <property type="entry name" value="Nucleotide_cyclase"/>
</dbReference>
<dbReference type="KEGG" id="vcn:VOLCADRAFT_127247"/>
<dbReference type="SUPFAM" id="SSF55073">
    <property type="entry name" value="Nucleotide cyclase"/>
    <property type="match status" value="2"/>
</dbReference>
<dbReference type="GO" id="GO:0035556">
    <property type="term" value="P:intracellular signal transduction"/>
    <property type="evidence" value="ECO:0007669"/>
    <property type="project" value="InterPro"/>
</dbReference>
<dbReference type="Gene3D" id="3.30.70.1230">
    <property type="entry name" value="Nucleotide cyclase"/>
    <property type="match status" value="2"/>
</dbReference>
<dbReference type="SUPFAM" id="SSF53850">
    <property type="entry name" value="Periplasmic binding protein-like II"/>
    <property type="match status" value="1"/>
</dbReference>
<dbReference type="OrthoDB" id="568473at2759"/>
<dbReference type="Pfam" id="PF00211">
    <property type="entry name" value="Guanylate_cyc"/>
    <property type="match status" value="2"/>
</dbReference>